<keyword evidence="1" id="KW-0472">Membrane</keyword>
<accession>A0AAN8Z7E5</accession>
<dbReference type="AlphaFoldDB" id="A0AAN8Z7E5"/>
<feature type="transmembrane region" description="Helical" evidence="1">
    <location>
        <begin position="241"/>
        <end position="261"/>
    </location>
</feature>
<keyword evidence="1" id="KW-0812">Transmembrane</keyword>
<organism evidence="2 3">
    <name type="scientific">Dillenia turbinata</name>
    <dbReference type="NCBI Taxonomy" id="194707"/>
    <lineage>
        <taxon>Eukaryota</taxon>
        <taxon>Viridiplantae</taxon>
        <taxon>Streptophyta</taxon>
        <taxon>Embryophyta</taxon>
        <taxon>Tracheophyta</taxon>
        <taxon>Spermatophyta</taxon>
        <taxon>Magnoliopsida</taxon>
        <taxon>eudicotyledons</taxon>
        <taxon>Gunneridae</taxon>
        <taxon>Pentapetalae</taxon>
        <taxon>Dilleniales</taxon>
        <taxon>Dilleniaceae</taxon>
        <taxon>Dillenia</taxon>
    </lineage>
</organism>
<dbReference type="Proteomes" id="UP001370490">
    <property type="component" value="Unassembled WGS sequence"/>
</dbReference>
<evidence type="ECO:0000313" key="2">
    <source>
        <dbReference type="EMBL" id="KAK6923298.1"/>
    </source>
</evidence>
<name>A0AAN8Z7E5_9MAGN</name>
<protein>
    <submittedName>
        <fullName evidence="2">Uncharacterized protein</fullName>
    </submittedName>
</protein>
<evidence type="ECO:0000256" key="1">
    <source>
        <dbReference type="SAM" id="Phobius"/>
    </source>
</evidence>
<dbReference type="EMBL" id="JBAMMX010000018">
    <property type="protein sequence ID" value="KAK6923298.1"/>
    <property type="molecule type" value="Genomic_DNA"/>
</dbReference>
<feature type="transmembrane region" description="Helical" evidence="1">
    <location>
        <begin position="267"/>
        <end position="294"/>
    </location>
</feature>
<sequence>MPLPSPAVDALGVVTIVLVSLSVLQGLFCILYTLYFRSRILRPGFVQLGYFNGPWIVRITFILFGIWWGFGEIVRLNLLRQEGRLLNALGLKWQEIMCKYYIVSNLGFAEPCLFLTLSFLLHASLQWRVSGILTQKWNKKTTGYVLLYCLPVFVFDLLLVSIGPKFQHGNDESKLPKYFTNAFMLLIQEGKQTIALCTYPLLSTILHGLFATLLTAYLLLLGKQMVSSVINKGLQRRVYMLIFLVSSFLPCRVLLLGFSVLSMPEHFLFEAVAFTGFLLLLACVVVGNFMLVYLPVADSLALRKGLQDFEMGEGRSGFLTDDHQDTASLITANQSPLETSTPTSLGRISDASTKRGSISFRTMIKDEGSSADIFEEELTLFSSISNKLLVLLSSRYVPPHGSIAVCVGWEVVGVRMCFWSYDA</sequence>
<proteinExistence type="predicted"/>
<comment type="caution">
    <text evidence="2">The sequence shown here is derived from an EMBL/GenBank/DDBJ whole genome shotgun (WGS) entry which is preliminary data.</text>
</comment>
<keyword evidence="1" id="KW-1133">Transmembrane helix</keyword>
<feature type="transmembrane region" description="Helical" evidence="1">
    <location>
        <begin position="142"/>
        <end position="162"/>
    </location>
</feature>
<gene>
    <name evidence="2" type="ORF">RJ641_011602</name>
</gene>
<feature type="transmembrane region" description="Helical" evidence="1">
    <location>
        <begin position="12"/>
        <end position="36"/>
    </location>
</feature>
<dbReference type="PANTHER" id="PTHR34116">
    <property type="entry name" value="PLASMINOGEN ACTIVATOR INHIBITOR"/>
    <property type="match status" value="1"/>
</dbReference>
<keyword evidence="3" id="KW-1185">Reference proteome</keyword>
<dbReference type="InterPro" id="IPR016971">
    <property type="entry name" value="UCP031277"/>
</dbReference>
<evidence type="ECO:0000313" key="3">
    <source>
        <dbReference type="Proteomes" id="UP001370490"/>
    </source>
</evidence>
<reference evidence="2 3" key="1">
    <citation type="submission" date="2023-12" db="EMBL/GenBank/DDBJ databases">
        <title>A high-quality genome assembly for Dillenia turbinata (Dilleniales).</title>
        <authorList>
            <person name="Chanderbali A."/>
        </authorList>
    </citation>
    <scope>NUCLEOTIDE SEQUENCE [LARGE SCALE GENOMIC DNA]</scope>
    <source>
        <strain evidence="2">LSX21</strain>
        <tissue evidence="2">Leaf</tissue>
    </source>
</reference>
<feature type="transmembrane region" description="Helical" evidence="1">
    <location>
        <begin position="199"/>
        <end position="220"/>
    </location>
</feature>
<feature type="transmembrane region" description="Helical" evidence="1">
    <location>
        <begin position="48"/>
        <end position="70"/>
    </location>
</feature>
<dbReference type="PIRSF" id="PIRSF031277">
    <property type="entry name" value="UCP031277"/>
    <property type="match status" value="1"/>
</dbReference>
<feature type="transmembrane region" description="Helical" evidence="1">
    <location>
        <begin position="100"/>
        <end position="121"/>
    </location>
</feature>
<dbReference type="PANTHER" id="PTHR34116:SF2">
    <property type="entry name" value="THH1_TOM1_TOM3 DOMAIN-CONTAINING PROTEIN"/>
    <property type="match status" value="1"/>
</dbReference>